<dbReference type="AlphaFoldDB" id="A0A374MQI3"/>
<organism evidence="1 2">
    <name type="scientific">Bacteroides uniformis</name>
    <dbReference type="NCBI Taxonomy" id="820"/>
    <lineage>
        <taxon>Bacteria</taxon>
        <taxon>Pseudomonadati</taxon>
        <taxon>Bacteroidota</taxon>
        <taxon>Bacteroidia</taxon>
        <taxon>Bacteroidales</taxon>
        <taxon>Bacteroidaceae</taxon>
        <taxon>Bacteroides</taxon>
    </lineage>
</organism>
<comment type="caution">
    <text evidence="1">The sequence shown here is derived from an EMBL/GenBank/DDBJ whole genome shotgun (WGS) entry which is preliminary data.</text>
</comment>
<dbReference type="EMBL" id="QSOF01000023">
    <property type="protein sequence ID" value="RGI73716.1"/>
    <property type="molecule type" value="Genomic_DNA"/>
</dbReference>
<evidence type="ECO:0000313" key="2">
    <source>
        <dbReference type="Proteomes" id="UP000263754"/>
    </source>
</evidence>
<proteinExistence type="predicted"/>
<dbReference type="Proteomes" id="UP000263754">
    <property type="component" value="Unassembled WGS sequence"/>
</dbReference>
<protein>
    <submittedName>
        <fullName evidence="1">Uncharacterized protein</fullName>
    </submittedName>
</protein>
<evidence type="ECO:0000313" key="1">
    <source>
        <dbReference type="EMBL" id="RGI73716.1"/>
    </source>
</evidence>
<sequence length="193" mass="22447">MDIFDSTSEYEKLNIKKIISNGEVCTNGNIIFSTRINNGTLIIYEYINALNIYRVSSFYPDSYLVEVKCYNTKNGYISSKSWNIKSSLVNVGKYYQFNDMGKLIKVTNEDDGYRISYLDFIKIINEQVCYIPTTLEKENPKMMEFGKDIINNIPCYVFSYLISDPKQQQIFEIVYVSGMDGNIVKREKESYVD</sequence>
<accession>A0A374MQI3</accession>
<name>A0A374MQI3_BACUN</name>
<dbReference type="RefSeq" id="WP_117963543.1">
    <property type="nucleotide sequence ID" value="NZ_QSOF01000023.1"/>
</dbReference>
<reference evidence="1 2" key="1">
    <citation type="submission" date="2018-08" db="EMBL/GenBank/DDBJ databases">
        <title>A genome reference for cultivated species of the human gut microbiota.</title>
        <authorList>
            <person name="Zou Y."/>
            <person name="Xue W."/>
            <person name="Luo G."/>
        </authorList>
    </citation>
    <scope>NUCLEOTIDE SEQUENCE [LARGE SCALE GENOMIC DNA]</scope>
    <source>
        <strain evidence="1 2">TM10-17</strain>
    </source>
</reference>
<gene>
    <name evidence="1" type="ORF">DXD90_15060</name>
</gene>